<protein>
    <submittedName>
        <fullName evidence="1">ABC transporter ATP-binding protein</fullName>
    </submittedName>
</protein>
<gene>
    <name evidence="1" type="ORF">GKD67_14115</name>
</gene>
<dbReference type="Gene3D" id="3.40.630.30">
    <property type="match status" value="1"/>
</dbReference>
<dbReference type="CDD" id="cd04301">
    <property type="entry name" value="NAT_SF"/>
    <property type="match status" value="1"/>
</dbReference>
<dbReference type="SUPFAM" id="SSF55729">
    <property type="entry name" value="Acyl-CoA N-acyltransferases (Nat)"/>
    <property type="match status" value="1"/>
</dbReference>
<dbReference type="InterPro" id="IPR027417">
    <property type="entry name" value="P-loop_NTPase"/>
</dbReference>
<comment type="caution">
    <text evidence="1">The sequence shown here is derived from an EMBL/GenBank/DDBJ whole genome shotgun (WGS) entry which is preliminary data.</text>
</comment>
<dbReference type="EMBL" id="WKMY01000010">
    <property type="protein sequence ID" value="MRY94338.1"/>
    <property type="molecule type" value="Genomic_DNA"/>
</dbReference>
<dbReference type="SUPFAM" id="SSF52540">
    <property type="entry name" value="P-loop containing nucleoside triphosphate hydrolases"/>
    <property type="match status" value="1"/>
</dbReference>
<organism evidence="1 2">
    <name type="scientific">Parabacteroides distasonis</name>
    <dbReference type="NCBI Taxonomy" id="823"/>
    <lineage>
        <taxon>Bacteria</taxon>
        <taxon>Pseudomonadati</taxon>
        <taxon>Bacteroidota</taxon>
        <taxon>Bacteroidia</taxon>
        <taxon>Bacteroidales</taxon>
        <taxon>Tannerellaceae</taxon>
        <taxon>Parabacteroides</taxon>
    </lineage>
</organism>
<sequence>MKIEVQHHCSDFNSYRAARVKSLFNAEKGCDWEKTVELPIEDREWQIGLIVGPSGSGKTSIGNKIFKEPIYDLYSGWDKDKPIVDCIAPDGDFNTVTGMLSAVGLGDVPAWLRPFHVLSNGEKFRAGLARLACERPRHAVVDEFTSVIDRQIAKVGAAAFSKTWRRGSGQIVLLSCHYDIIEWLQPDWVYDTAEARFYDRDCLRQRPKLELQIYKVRGTIFPRLFKQHYYLDLPMPVAAEYFVGFVGGEPVCHLAVTPLFTAKAYRSTRLVVLPEWQGIGVGTKFLAAVCEYHLQGHGRCGKPYPVFFHTSHPQLCGALRHSKKWIQTGAHLYGVNKGRSAASMARSAQRLNKSDRAATGYGGHFRAVQAFKYIGNGN</sequence>
<keyword evidence="1" id="KW-0067">ATP-binding</keyword>
<name>A0A7K0GWS3_PARDI</name>
<dbReference type="Gene3D" id="3.40.50.300">
    <property type="entry name" value="P-loop containing nucleotide triphosphate hydrolases"/>
    <property type="match status" value="1"/>
</dbReference>
<dbReference type="Proteomes" id="UP000461276">
    <property type="component" value="Unassembled WGS sequence"/>
</dbReference>
<dbReference type="RefSeq" id="WP_005647377.1">
    <property type="nucleotide sequence ID" value="NZ_JAHYOM010000075.1"/>
</dbReference>
<evidence type="ECO:0000313" key="1">
    <source>
        <dbReference type="EMBL" id="MRY94338.1"/>
    </source>
</evidence>
<dbReference type="InterPro" id="IPR016181">
    <property type="entry name" value="Acyl_CoA_acyltransferase"/>
</dbReference>
<dbReference type="AlphaFoldDB" id="A0A7K0GWS3"/>
<evidence type="ECO:0000313" key="2">
    <source>
        <dbReference type="Proteomes" id="UP000461276"/>
    </source>
</evidence>
<accession>A0A7K0GWS3</accession>
<reference evidence="1 2" key="1">
    <citation type="journal article" date="2019" name="Nat. Med.">
        <title>A library of human gut bacterial isolates paired with longitudinal multiomics data enables mechanistic microbiome research.</title>
        <authorList>
            <person name="Poyet M."/>
            <person name="Groussin M."/>
            <person name="Gibbons S.M."/>
            <person name="Avila-Pacheco J."/>
            <person name="Jiang X."/>
            <person name="Kearney S.M."/>
            <person name="Perrotta A.R."/>
            <person name="Berdy B."/>
            <person name="Zhao S."/>
            <person name="Lieberman T.D."/>
            <person name="Swanson P.K."/>
            <person name="Smith M."/>
            <person name="Roesemann S."/>
            <person name="Alexander J.E."/>
            <person name="Rich S.A."/>
            <person name="Livny J."/>
            <person name="Vlamakis H."/>
            <person name="Clish C."/>
            <person name="Bullock K."/>
            <person name="Deik A."/>
            <person name="Scott J."/>
            <person name="Pierce K.A."/>
            <person name="Xavier R.J."/>
            <person name="Alm E.J."/>
        </authorList>
    </citation>
    <scope>NUCLEOTIDE SEQUENCE [LARGE SCALE GENOMIC DNA]</scope>
    <source>
        <strain evidence="1 2">BIOML-A9</strain>
    </source>
</reference>
<proteinExistence type="predicted"/>
<dbReference type="GO" id="GO:0005524">
    <property type="term" value="F:ATP binding"/>
    <property type="evidence" value="ECO:0007669"/>
    <property type="project" value="UniProtKB-KW"/>
</dbReference>
<keyword evidence="1" id="KW-0547">Nucleotide-binding</keyword>